<reference evidence="5 6" key="1">
    <citation type="submission" date="2019-07" db="EMBL/GenBank/DDBJ databases">
        <title>Deinococcus detaillus sp. nov., isolated from humus soil in Antarctica.</title>
        <authorList>
            <person name="Zhang K."/>
        </authorList>
    </citation>
    <scope>NUCLEOTIDE SEQUENCE [LARGE SCALE GENOMIC DNA]</scope>
    <source>
        <strain evidence="5 6">H1</strain>
    </source>
</reference>
<dbReference type="Pfam" id="PF00589">
    <property type="entry name" value="Phage_integrase"/>
    <property type="match status" value="1"/>
</dbReference>
<dbReference type="PROSITE" id="PS51898">
    <property type="entry name" value="TYR_RECOMBINASE"/>
    <property type="match status" value="1"/>
</dbReference>
<keyword evidence="2" id="KW-0238">DNA-binding</keyword>
<dbReference type="Gene3D" id="1.10.443.10">
    <property type="entry name" value="Intergrase catalytic core"/>
    <property type="match status" value="1"/>
</dbReference>
<dbReference type="PANTHER" id="PTHR30349:SF41">
    <property type="entry name" value="INTEGRASE_RECOMBINASE PROTEIN MJ0367-RELATED"/>
    <property type="match status" value="1"/>
</dbReference>
<name>A0A553UHD3_9DEIO</name>
<comment type="caution">
    <text evidence="5">The sequence shown here is derived from an EMBL/GenBank/DDBJ whole genome shotgun (WGS) entry which is preliminary data.</text>
</comment>
<sequence>MESEVFTLFDDRGQRLYLTPEERQVFKAQARAQDDRLARTFCLCLTYTGCRISEALELTPARIDWQEQAIIFRTLKKRGRKKETTYRTVPVPLEYIDELNLIHHLTGKGHLSPTALLWPWSRMTAWRRVKGVMELAGIQGIQATPKGLRHGFGVAHALQKTPLPILQRWMGHSTPTTTAIYMQALGDEARQLAKAVW</sequence>
<dbReference type="AlphaFoldDB" id="A0A553UHD3"/>
<organism evidence="5 6">
    <name type="scientific">Deinococcus detaillensis</name>
    <dbReference type="NCBI Taxonomy" id="2592048"/>
    <lineage>
        <taxon>Bacteria</taxon>
        <taxon>Thermotogati</taxon>
        <taxon>Deinococcota</taxon>
        <taxon>Deinococci</taxon>
        <taxon>Deinococcales</taxon>
        <taxon>Deinococcaceae</taxon>
        <taxon>Deinococcus</taxon>
    </lineage>
</organism>
<dbReference type="GO" id="GO:0015074">
    <property type="term" value="P:DNA integration"/>
    <property type="evidence" value="ECO:0007669"/>
    <property type="project" value="InterPro"/>
</dbReference>
<evidence type="ECO:0000313" key="6">
    <source>
        <dbReference type="Proteomes" id="UP000316092"/>
    </source>
</evidence>
<evidence type="ECO:0000256" key="2">
    <source>
        <dbReference type="ARBA" id="ARBA00023125"/>
    </source>
</evidence>
<dbReference type="InterPro" id="IPR011010">
    <property type="entry name" value="DNA_brk_join_enz"/>
</dbReference>
<dbReference type="CDD" id="cd00397">
    <property type="entry name" value="DNA_BRE_C"/>
    <property type="match status" value="1"/>
</dbReference>
<dbReference type="GO" id="GO:0006310">
    <property type="term" value="P:DNA recombination"/>
    <property type="evidence" value="ECO:0007669"/>
    <property type="project" value="UniProtKB-KW"/>
</dbReference>
<evidence type="ECO:0000256" key="1">
    <source>
        <dbReference type="ARBA" id="ARBA00008857"/>
    </source>
</evidence>
<dbReference type="InterPro" id="IPR002104">
    <property type="entry name" value="Integrase_catalytic"/>
</dbReference>
<dbReference type="EMBL" id="VKDB01000040">
    <property type="protein sequence ID" value="TSA79546.1"/>
    <property type="molecule type" value="Genomic_DNA"/>
</dbReference>
<evidence type="ECO:0000259" key="4">
    <source>
        <dbReference type="PROSITE" id="PS51898"/>
    </source>
</evidence>
<dbReference type="InterPro" id="IPR050090">
    <property type="entry name" value="Tyrosine_recombinase_XerCD"/>
</dbReference>
<dbReference type="Proteomes" id="UP000316092">
    <property type="component" value="Unassembled WGS sequence"/>
</dbReference>
<accession>A0A553UHD3</accession>
<protein>
    <submittedName>
        <fullName evidence="5">Site-specific integrase</fullName>
    </submittedName>
</protein>
<keyword evidence="6" id="KW-1185">Reference proteome</keyword>
<proteinExistence type="inferred from homology"/>
<dbReference type="InterPro" id="IPR013762">
    <property type="entry name" value="Integrase-like_cat_sf"/>
</dbReference>
<evidence type="ECO:0000313" key="5">
    <source>
        <dbReference type="EMBL" id="TSA79546.1"/>
    </source>
</evidence>
<dbReference type="RefSeq" id="WP_143722142.1">
    <property type="nucleotide sequence ID" value="NZ_VKDB01000040.1"/>
</dbReference>
<dbReference type="GO" id="GO:0003677">
    <property type="term" value="F:DNA binding"/>
    <property type="evidence" value="ECO:0007669"/>
    <property type="project" value="UniProtKB-KW"/>
</dbReference>
<dbReference type="OrthoDB" id="9801717at2"/>
<comment type="similarity">
    <text evidence="1">Belongs to the 'phage' integrase family.</text>
</comment>
<feature type="domain" description="Tyr recombinase" evidence="4">
    <location>
        <begin position="13"/>
        <end position="194"/>
    </location>
</feature>
<gene>
    <name evidence="5" type="ORF">FNU79_17810</name>
</gene>
<dbReference type="PANTHER" id="PTHR30349">
    <property type="entry name" value="PHAGE INTEGRASE-RELATED"/>
    <property type="match status" value="1"/>
</dbReference>
<dbReference type="SUPFAM" id="SSF56349">
    <property type="entry name" value="DNA breaking-rejoining enzymes"/>
    <property type="match status" value="1"/>
</dbReference>
<keyword evidence="3" id="KW-0233">DNA recombination</keyword>
<evidence type="ECO:0000256" key="3">
    <source>
        <dbReference type="ARBA" id="ARBA00023172"/>
    </source>
</evidence>